<feature type="domain" description="RNase H type-1" evidence="1">
    <location>
        <begin position="2"/>
        <end position="119"/>
    </location>
</feature>
<proteinExistence type="predicted"/>
<organism evidence="2 3">
    <name type="scientific">Brassica cretica</name>
    <name type="common">Mustard</name>
    <dbReference type="NCBI Taxonomy" id="69181"/>
    <lineage>
        <taxon>Eukaryota</taxon>
        <taxon>Viridiplantae</taxon>
        <taxon>Streptophyta</taxon>
        <taxon>Embryophyta</taxon>
        <taxon>Tracheophyta</taxon>
        <taxon>Spermatophyta</taxon>
        <taxon>Magnoliopsida</taxon>
        <taxon>eudicotyledons</taxon>
        <taxon>Gunneridae</taxon>
        <taxon>Pentapetalae</taxon>
        <taxon>rosids</taxon>
        <taxon>malvids</taxon>
        <taxon>Brassicales</taxon>
        <taxon>Brassicaceae</taxon>
        <taxon>Brassiceae</taxon>
        <taxon>Brassica</taxon>
    </lineage>
</organism>
<dbReference type="EMBL" id="QGKX02001521">
    <property type="protein sequence ID" value="KAF3510321.1"/>
    <property type="molecule type" value="Genomic_DNA"/>
</dbReference>
<accession>A0A8S9P7U1</accession>
<name>A0A8S9P7U1_BRACR</name>
<dbReference type="AlphaFoldDB" id="A0A8S9P7U1"/>
<dbReference type="Pfam" id="PF13456">
    <property type="entry name" value="RVT_3"/>
    <property type="match status" value="1"/>
</dbReference>
<dbReference type="GO" id="GO:0004523">
    <property type="term" value="F:RNA-DNA hybrid ribonuclease activity"/>
    <property type="evidence" value="ECO:0007669"/>
    <property type="project" value="InterPro"/>
</dbReference>
<dbReference type="Gene3D" id="3.30.420.10">
    <property type="entry name" value="Ribonuclease H-like superfamily/Ribonuclease H"/>
    <property type="match status" value="1"/>
</dbReference>
<evidence type="ECO:0000259" key="1">
    <source>
        <dbReference type="Pfam" id="PF13456"/>
    </source>
</evidence>
<dbReference type="GO" id="GO:0003676">
    <property type="term" value="F:nucleic acid binding"/>
    <property type="evidence" value="ECO:0007669"/>
    <property type="project" value="InterPro"/>
</dbReference>
<dbReference type="InterPro" id="IPR012337">
    <property type="entry name" value="RNaseH-like_sf"/>
</dbReference>
<dbReference type="CDD" id="cd06222">
    <property type="entry name" value="RNase_H_like"/>
    <property type="match status" value="1"/>
</dbReference>
<dbReference type="InterPro" id="IPR002156">
    <property type="entry name" value="RNaseH_domain"/>
</dbReference>
<dbReference type="SUPFAM" id="SSF53098">
    <property type="entry name" value="Ribonuclease H-like"/>
    <property type="match status" value="1"/>
</dbReference>
<gene>
    <name evidence="2" type="ORF">F2Q69_00009134</name>
</gene>
<evidence type="ECO:0000313" key="3">
    <source>
        <dbReference type="Proteomes" id="UP000712600"/>
    </source>
</evidence>
<comment type="caution">
    <text evidence="2">The sequence shown here is derived from an EMBL/GenBank/DDBJ whole genome shotgun (WGS) entry which is preliminary data.</text>
</comment>
<dbReference type="InterPro" id="IPR036397">
    <property type="entry name" value="RNaseH_sf"/>
</dbReference>
<sequence length="145" mass="16935">MIDGSWTSTAQFSGNGWVWLDSLGKVQFMGTRNHIRREFALHLEMEALRWAMESMLQHSTCQSFGTDCKDLIAMINEPHVWPSFATKLERIETLKICFLDFKISYIPRAQNQISDFLTRTARSFHRVFYFISCSIPGWLLRPPQI</sequence>
<dbReference type="Proteomes" id="UP000712600">
    <property type="component" value="Unassembled WGS sequence"/>
</dbReference>
<protein>
    <recommendedName>
        <fullName evidence="1">RNase H type-1 domain-containing protein</fullName>
    </recommendedName>
</protein>
<reference evidence="2" key="1">
    <citation type="submission" date="2019-12" db="EMBL/GenBank/DDBJ databases">
        <title>Genome sequencing and annotation of Brassica cretica.</title>
        <authorList>
            <person name="Studholme D.J."/>
            <person name="Sarris P."/>
        </authorList>
    </citation>
    <scope>NUCLEOTIDE SEQUENCE</scope>
    <source>
        <strain evidence="2">PFS-109/04</strain>
        <tissue evidence="2">Leaf</tissue>
    </source>
</reference>
<dbReference type="InterPro" id="IPR044730">
    <property type="entry name" value="RNase_H-like_dom_plant"/>
</dbReference>
<evidence type="ECO:0000313" key="2">
    <source>
        <dbReference type="EMBL" id="KAF3510321.1"/>
    </source>
</evidence>